<feature type="transmembrane region" description="Helical" evidence="7">
    <location>
        <begin position="353"/>
        <end position="372"/>
    </location>
</feature>
<protein>
    <submittedName>
        <fullName evidence="9">MFS transporter</fullName>
    </submittedName>
</protein>
<evidence type="ECO:0000313" key="10">
    <source>
        <dbReference type="Proteomes" id="UP001208017"/>
    </source>
</evidence>
<keyword evidence="6 7" id="KW-0472">Membrane</keyword>
<dbReference type="Gene3D" id="1.20.1250.20">
    <property type="entry name" value="MFS general substrate transporter like domains"/>
    <property type="match status" value="1"/>
</dbReference>
<feature type="transmembrane region" description="Helical" evidence="7">
    <location>
        <begin position="170"/>
        <end position="190"/>
    </location>
</feature>
<evidence type="ECO:0000256" key="3">
    <source>
        <dbReference type="ARBA" id="ARBA00022475"/>
    </source>
</evidence>
<comment type="subcellular location">
    <subcellularLocation>
        <location evidence="1">Cell membrane</location>
        <topology evidence="1">Multi-pass membrane protein</topology>
    </subcellularLocation>
</comment>
<dbReference type="PANTHER" id="PTHR43266">
    <property type="entry name" value="MACROLIDE-EFFLUX PROTEIN"/>
    <property type="match status" value="1"/>
</dbReference>
<keyword evidence="2" id="KW-0813">Transport</keyword>
<dbReference type="CDD" id="cd06173">
    <property type="entry name" value="MFS_MefA_like"/>
    <property type="match status" value="1"/>
</dbReference>
<dbReference type="InterPro" id="IPR011701">
    <property type="entry name" value="MFS"/>
</dbReference>
<keyword evidence="3" id="KW-1003">Cell membrane</keyword>
<dbReference type="RefSeq" id="WP_267152115.1">
    <property type="nucleotide sequence ID" value="NZ_JAPMLT010000007.1"/>
</dbReference>
<comment type="caution">
    <text evidence="9">The sequence shown here is derived from an EMBL/GenBank/DDBJ whole genome shotgun (WGS) entry which is preliminary data.</text>
</comment>
<feature type="transmembrane region" description="Helical" evidence="7">
    <location>
        <begin position="264"/>
        <end position="286"/>
    </location>
</feature>
<evidence type="ECO:0000256" key="1">
    <source>
        <dbReference type="ARBA" id="ARBA00004651"/>
    </source>
</evidence>
<dbReference type="PROSITE" id="PS50850">
    <property type="entry name" value="MFS"/>
    <property type="match status" value="1"/>
</dbReference>
<feature type="transmembrane region" description="Helical" evidence="7">
    <location>
        <begin position="317"/>
        <end position="341"/>
    </location>
</feature>
<feature type="transmembrane region" description="Helical" evidence="7">
    <location>
        <begin position="87"/>
        <end position="111"/>
    </location>
</feature>
<feature type="transmembrane region" description="Helical" evidence="7">
    <location>
        <begin position="293"/>
        <end position="311"/>
    </location>
</feature>
<feature type="transmembrane region" description="Helical" evidence="7">
    <location>
        <begin position="16"/>
        <end position="40"/>
    </location>
</feature>
<dbReference type="Pfam" id="PF07690">
    <property type="entry name" value="MFS_1"/>
    <property type="match status" value="1"/>
</dbReference>
<evidence type="ECO:0000256" key="2">
    <source>
        <dbReference type="ARBA" id="ARBA00022448"/>
    </source>
</evidence>
<dbReference type="InterPro" id="IPR036259">
    <property type="entry name" value="MFS_trans_sf"/>
</dbReference>
<dbReference type="InterPro" id="IPR020846">
    <property type="entry name" value="MFS_dom"/>
</dbReference>
<feature type="transmembrane region" description="Helical" evidence="7">
    <location>
        <begin position="378"/>
        <end position="403"/>
    </location>
</feature>
<evidence type="ECO:0000259" key="8">
    <source>
        <dbReference type="PROSITE" id="PS50850"/>
    </source>
</evidence>
<feature type="transmembrane region" description="Helical" evidence="7">
    <location>
        <begin position="52"/>
        <end position="75"/>
    </location>
</feature>
<feature type="domain" description="Major facilitator superfamily (MFS) profile" evidence="8">
    <location>
        <begin position="14"/>
        <end position="407"/>
    </location>
</feature>
<organism evidence="9 10">
    <name type="scientific">Tumebacillus lacus</name>
    <dbReference type="NCBI Taxonomy" id="2995335"/>
    <lineage>
        <taxon>Bacteria</taxon>
        <taxon>Bacillati</taxon>
        <taxon>Bacillota</taxon>
        <taxon>Bacilli</taxon>
        <taxon>Bacillales</taxon>
        <taxon>Alicyclobacillaceae</taxon>
        <taxon>Tumebacillus</taxon>
    </lineage>
</organism>
<dbReference type="PANTHER" id="PTHR43266:SF2">
    <property type="entry name" value="MAJOR FACILITATOR SUPERFAMILY (MFS) PROFILE DOMAIN-CONTAINING PROTEIN"/>
    <property type="match status" value="1"/>
</dbReference>
<keyword evidence="10" id="KW-1185">Reference proteome</keyword>
<evidence type="ECO:0000313" key="9">
    <source>
        <dbReference type="EMBL" id="MCX7570867.1"/>
    </source>
</evidence>
<evidence type="ECO:0000256" key="6">
    <source>
        <dbReference type="ARBA" id="ARBA00023136"/>
    </source>
</evidence>
<evidence type="ECO:0000256" key="7">
    <source>
        <dbReference type="SAM" id="Phobius"/>
    </source>
</evidence>
<reference evidence="9 10" key="1">
    <citation type="submission" date="2022-11" db="EMBL/GenBank/DDBJ databases">
        <title>Study of microbial diversity in lake waters.</title>
        <authorList>
            <person name="Zhang J."/>
        </authorList>
    </citation>
    <scope>NUCLEOTIDE SEQUENCE [LARGE SCALE GENOMIC DNA]</scope>
    <source>
        <strain evidence="9 10">DT12</strain>
    </source>
</reference>
<sequence length="413" mass="44754">MSGKGFRQVFRNRNYLLLWFGQTISQIGDAVSLVAMPLLVFELTNSVTELTLTFVIEAIPWILIGPIAGVFIDRVDRKKLLIATDAIRAVLISSVFFIDQIWMIYVIAFLMQTMATINTPVRSAIIPELLDKELYVKAIGLSHTTFQTVQVIGPFLAAGLLSLSGGPRPVFLLDALTFLVCVAMALAMRFPDGAARGEKKTESAADTFAQMVQVGAKFLVTHPVMRYITSINLLKAAVQALVLIGSLLYVKTTLAMTGTAGDRMYSLVIAAMAVGVISGTLLIGTFEKRLQRRWLIVGGLMLQGTMLLLVQTEPGQVSLFFLFLIAGFGASGAMTPVSAFYAETTPNEIRGRVYSMTNSMLRIASLCAYLAAGPIGERYGAVALLTGTAALLLIGTPLCTLLLRGFRVLRPKL</sequence>
<proteinExistence type="predicted"/>
<dbReference type="EMBL" id="JAPMLT010000007">
    <property type="protein sequence ID" value="MCX7570867.1"/>
    <property type="molecule type" value="Genomic_DNA"/>
</dbReference>
<dbReference type="SUPFAM" id="SSF103473">
    <property type="entry name" value="MFS general substrate transporter"/>
    <property type="match status" value="1"/>
</dbReference>
<accession>A0ABT3X4H3</accession>
<dbReference type="Proteomes" id="UP001208017">
    <property type="component" value="Unassembled WGS sequence"/>
</dbReference>
<gene>
    <name evidence="9" type="ORF">OS242_12960</name>
</gene>
<evidence type="ECO:0000256" key="4">
    <source>
        <dbReference type="ARBA" id="ARBA00022692"/>
    </source>
</evidence>
<name>A0ABT3X4H3_9BACL</name>
<feature type="transmembrane region" description="Helical" evidence="7">
    <location>
        <begin position="233"/>
        <end position="252"/>
    </location>
</feature>
<evidence type="ECO:0000256" key="5">
    <source>
        <dbReference type="ARBA" id="ARBA00022989"/>
    </source>
</evidence>
<keyword evidence="4 7" id="KW-0812">Transmembrane</keyword>
<keyword evidence="5 7" id="KW-1133">Transmembrane helix</keyword>